<dbReference type="AlphaFoldDB" id="A0A951J0C0"/>
<dbReference type="InterPro" id="IPR008030">
    <property type="entry name" value="NmrA-like"/>
</dbReference>
<evidence type="ECO:0000259" key="1">
    <source>
        <dbReference type="Pfam" id="PF05368"/>
    </source>
</evidence>
<feature type="domain" description="NmrA-like" evidence="1">
    <location>
        <begin position="2"/>
        <end position="283"/>
    </location>
</feature>
<accession>A0A951J0C0</accession>
<reference evidence="2 3" key="1">
    <citation type="journal article" date="2020" name="Syst. Appl. Microbiol.">
        <title>Arthrospiribacter ruber gen. nov., sp. nov., a novel bacterium isolated from Arthrospira cultures.</title>
        <authorList>
            <person name="Waleron M."/>
            <person name="Misztak A."/>
            <person name="Waleron M.M."/>
            <person name="Furmaniak M."/>
            <person name="Mrozik A."/>
            <person name="Waleron K."/>
        </authorList>
    </citation>
    <scope>NUCLEOTIDE SEQUENCE [LARGE SCALE GENOMIC DNA]</scope>
    <source>
        <strain evidence="2 3">DPMB0001</strain>
    </source>
</reference>
<dbReference type="CDD" id="cd05269">
    <property type="entry name" value="TMR_SDR_a"/>
    <property type="match status" value="1"/>
</dbReference>
<organism evidence="2 3">
    <name type="scientific">Arthrospiribacter ruber</name>
    <dbReference type="NCBI Taxonomy" id="2487934"/>
    <lineage>
        <taxon>Bacteria</taxon>
        <taxon>Pseudomonadati</taxon>
        <taxon>Bacteroidota</taxon>
        <taxon>Cytophagia</taxon>
        <taxon>Cytophagales</taxon>
        <taxon>Cyclobacteriaceae</taxon>
        <taxon>Arthrospiribacter</taxon>
    </lineage>
</organism>
<name>A0A951J0C0_9BACT</name>
<evidence type="ECO:0000313" key="3">
    <source>
        <dbReference type="Proteomes" id="UP000727490"/>
    </source>
</evidence>
<sequence>MILITGASGNYGKSTIDFLLEKGVPSTQIKALVRDESKASHLKSKGLELRFGDYDNYEQLVEAFAGIDKLLLISGSDPFNRAKQHENVINAAKEAGVQHVIYTSFERSNETESSPIWFIASSHIATEKLLISSGLKYTIFRNNLYLDILPWFFGDNVLETGIFLPAGDTKAALTLRDDMAEATANVLLSEGHEDKVYAFSNTENVNIQEIAKDLSEVVGKNIPYISPSVEVFTETLTKAQVPNEFIQMFASFTSAIKEGEFEVSTTDLETLLGRKPTTAKEYLSSVYNA</sequence>
<gene>
    <name evidence="2" type="ORF">EGN73_22020</name>
</gene>
<dbReference type="Proteomes" id="UP000727490">
    <property type="component" value="Unassembled WGS sequence"/>
</dbReference>
<dbReference type="InterPro" id="IPR052718">
    <property type="entry name" value="NmrA-type_oxidoreductase"/>
</dbReference>
<dbReference type="PANTHER" id="PTHR47129:SF1">
    <property type="entry name" value="NMRA-LIKE DOMAIN-CONTAINING PROTEIN"/>
    <property type="match status" value="1"/>
</dbReference>
<proteinExistence type="predicted"/>
<dbReference type="EMBL" id="RPHB01000017">
    <property type="protein sequence ID" value="MBW3470460.1"/>
    <property type="molecule type" value="Genomic_DNA"/>
</dbReference>
<comment type="caution">
    <text evidence="2">The sequence shown here is derived from an EMBL/GenBank/DDBJ whole genome shotgun (WGS) entry which is preliminary data.</text>
</comment>
<evidence type="ECO:0000313" key="2">
    <source>
        <dbReference type="EMBL" id="MBW3470460.1"/>
    </source>
</evidence>
<protein>
    <submittedName>
        <fullName evidence="2">SDR family oxidoreductase</fullName>
    </submittedName>
</protein>
<dbReference type="PANTHER" id="PTHR47129">
    <property type="entry name" value="QUINONE OXIDOREDUCTASE 2"/>
    <property type="match status" value="1"/>
</dbReference>
<dbReference type="Pfam" id="PF05368">
    <property type="entry name" value="NmrA"/>
    <property type="match status" value="1"/>
</dbReference>
<dbReference type="RefSeq" id="WP_219294279.1">
    <property type="nucleotide sequence ID" value="NZ_RPHB01000017.1"/>
</dbReference>
<keyword evidence="3" id="KW-1185">Reference proteome</keyword>